<dbReference type="AlphaFoldDB" id="A0AA40D065"/>
<name>A0AA40D065_9PEZI</name>
<protein>
    <submittedName>
        <fullName evidence="1">Uncharacterized protein</fullName>
    </submittedName>
</protein>
<dbReference type="Proteomes" id="UP001174936">
    <property type="component" value="Unassembled WGS sequence"/>
</dbReference>
<keyword evidence="2" id="KW-1185">Reference proteome</keyword>
<reference evidence="1" key="1">
    <citation type="submission" date="2023-06" db="EMBL/GenBank/DDBJ databases">
        <title>Genome-scale phylogeny and comparative genomics of the fungal order Sordariales.</title>
        <authorList>
            <consortium name="Lawrence Berkeley National Laboratory"/>
            <person name="Hensen N."/>
            <person name="Bonometti L."/>
            <person name="Westerberg I."/>
            <person name="Brannstrom I.O."/>
            <person name="Guillou S."/>
            <person name="Cros-Aarteil S."/>
            <person name="Calhoun S."/>
            <person name="Haridas S."/>
            <person name="Kuo A."/>
            <person name="Mondo S."/>
            <person name="Pangilinan J."/>
            <person name="Riley R."/>
            <person name="Labutti K."/>
            <person name="Andreopoulos B."/>
            <person name="Lipzen A."/>
            <person name="Chen C."/>
            <person name="Yanf M."/>
            <person name="Daum C."/>
            <person name="Ng V."/>
            <person name="Clum A."/>
            <person name="Steindorff A."/>
            <person name="Ohm R."/>
            <person name="Martin F."/>
            <person name="Silar P."/>
            <person name="Natvig D."/>
            <person name="Lalanne C."/>
            <person name="Gautier V."/>
            <person name="Ament-Velasquez S.L."/>
            <person name="Kruys A."/>
            <person name="Hutchinson M.I."/>
            <person name="Powell A.J."/>
            <person name="Barry K."/>
            <person name="Miller A.N."/>
            <person name="Grigoriev I.V."/>
            <person name="Debuchy R."/>
            <person name="Gladieux P."/>
            <person name="Thoren M.H."/>
            <person name="Johannesson H."/>
        </authorList>
    </citation>
    <scope>NUCLEOTIDE SEQUENCE</scope>
    <source>
        <strain evidence="1">SMH2532-1</strain>
    </source>
</reference>
<proteinExistence type="predicted"/>
<dbReference type="EMBL" id="JAULSV010000001">
    <property type="protein sequence ID" value="KAK0656917.1"/>
    <property type="molecule type" value="Genomic_DNA"/>
</dbReference>
<comment type="caution">
    <text evidence="1">The sequence shown here is derived from an EMBL/GenBank/DDBJ whole genome shotgun (WGS) entry which is preliminary data.</text>
</comment>
<accession>A0AA40D065</accession>
<evidence type="ECO:0000313" key="1">
    <source>
        <dbReference type="EMBL" id="KAK0656917.1"/>
    </source>
</evidence>
<evidence type="ECO:0000313" key="2">
    <source>
        <dbReference type="Proteomes" id="UP001174936"/>
    </source>
</evidence>
<organism evidence="1 2">
    <name type="scientific">Cercophora newfieldiana</name>
    <dbReference type="NCBI Taxonomy" id="92897"/>
    <lineage>
        <taxon>Eukaryota</taxon>
        <taxon>Fungi</taxon>
        <taxon>Dikarya</taxon>
        <taxon>Ascomycota</taxon>
        <taxon>Pezizomycotina</taxon>
        <taxon>Sordariomycetes</taxon>
        <taxon>Sordariomycetidae</taxon>
        <taxon>Sordariales</taxon>
        <taxon>Lasiosphaeriaceae</taxon>
        <taxon>Cercophora</taxon>
    </lineage>
</organism>
<gene>
    <name evidence="1" type="ORF">B0T16DRAFT_385543</name>
</gene>
<sequence>MASSETHDSKDLESGIEIIDRFVEDVQGAARQNPEKDGDVQISITNFQNTKPDNKWVKNMTKRCPHIIPLDLPSIIEGQSGTAILLVRLPKGIWELIPKYDYYTLDDPKVDTRGVGIFTLKC</sequence>